<dbReference type="Proteomes" id="UP000064893">
    <property type="component" value="Chromosome"/>
</dbReference>
<gene>
    <name evidence="1" type="ORF">L21SP5_03336</name>
</gene>
<proteinExistence type="predicted"/>
<dbReference type="STRING" id="1307839.L21SP5_03336"/>
<dbReference type="KEGG" id="blq:L21SP5_03336"/>
<dbReference type="OrthoDB" id="9895026at2"/>
<reference evidence="1 2" key="1">
    <citation type="submission" date="2015-11" db="EMBL/GenBank/DDBJ databases">
        <title>Description and complete genome sequence of a novel strain predominating in hypersaline microbial mats and representing a new family of the Bacteriodetes phylum.</title>
        <authorList>
            <person name="Spring S."/>
            <person name="Bunk B."/>
            <person name="Sproer C."/>
            <person name="Klenk H.-P."/>
        </authorList>
    </citation>
    <scope>NUCLEOTIDE SEQUENCE [LARGE SCALE GENOMIC DNA]</scope>
    <source>
        <strain evidence="1 2">L21-Spi-D4</strain>
    </source>
</reference>
<sequence length="285" mass="32963">MRVSIISWLFIFIVGLTGCATLNQSEINQANRVQPDSLELTPMLDIYGQRIDIVRNKTDRDRSTEGEGSEEVPYHDAGFYLGNGLFYDLNGNLCLLIPKIMGIKNDQPFHITKKDHTTLFNRITALKRDNNSFTARIKKGIGFSAHYNIHQTDSVTELIKGKLSNQKLVLNTNGDYEYERALAGEDIQKTARGYYIKNLLNRDDYIKKDHALVLKNDLTIRHRKNAIEILKLGWGKEQLLYQMIFTENAILIYNNKYTGYKIAFENQNTLEVYNNQRLIKTYQKK</sequence>
<dbReference type="PROSITE" id="PS51257">
    <property type="entry name" value="PROKAR_LIPOPROTEIN"/>
    <property type="match status" value="1"/>
</dbReference>
<evidence type="ECO:0000313" key="2">
    <source>
        <dbReference type="Proteomes" id="UP000064893"/>
    </source>
</evidence>
<dbReference type="EMBL" id="CP013118">
    <property type="protein sequence ID" value="ALO16949.1"/>
    <property type="molecule type" value="Genomic_DNA"/>
</dbReference>
<evidence type="ECO:0000313" key="1">
    <source>
        <dbReference type="EMBL" id="ALO16949.1"/>
    </source>
</evidence>
<name>A0A0S2I432_9BACT</name>
<keyword evidence="2" id="KW-1185">Reference proteome</keyword>
<accession>A0A0S2I432</accession>
<protein>
    <recommendedName>
        <fullName evidence="3">Lipoprotein</fullName>
    </recommendedName>
</protein>
<evidence type="ECO:0008006" key="3">
    <source>
        <dbReference type="Google" id="ProtNLM"/>
    </source>
</evidence>
<organism evidence="1 2">
    <name type="scientific">Salinivirga cyanobacteriivorans</name>
    <dbReference type="NCBI Taxonomy" id="1307839"/>
    <lineage>
        <taxon>Bacteria</taxon>
        <taxon>Pseudomonadati</taxon>
        <taxon>Bacteroidota</taxon>
        <taxon>Bacteroidia</taxon>
        <taxon>Bacteroidales</taxon>
        <taxon>Salinivirgaceae</taxon>
        <taxon>Salinivirga</taxon>
    </lineage>
</organism>
<dbReference type="AlphaFoldDB" id="A0A0S2I432"/>
<dbReference type="RefSeq" id="WP_057954288.1">
    <property type="nucleotide sequence ID" value="NZ_CP013118.1"/>
</dbReference>